<name>A0A1H4H3E3_9SPHI</name>
<dbReference type="Proteomes" id="UP000198850">
    <property type="component" value="Unassembled WGS sequence"/>
</dbReference>
<dbReference type="STRING" id="425514.SAMN05443550_11329"/>
<sequence>MMKQKFLALIWIIIPDLLVFALNTKFGKIPPILKFLYRKFHRTRPV</sequence>
<evidence type="ECO:0000313" key="1">
    <source>
        <dbReference type="EMBL" id="SEB16325.1"/>
    </source>
</evidence>
<accession>A0A1H4H3E3</accession>
<dbReference type="AlphaFoldDB" id="A0A1H4H3E3"/>
<organism evidence="1 2">
    <name type="scientific">Pedobacter hartonius</name>
    <dbReference type="NCBI Taxonomy" id="425514"/>
    <lineage>
        <taxon>Bacteria</taxon>
        <taxon>Pseudomonadati</taxon>
        <taxon>Bacteroidota</taxon>
        <taxon>Sphingobacteriia</taxon>
        <taxon>Sphingobacteriales</taxon>
        <taxon>Sphingobacteriaceae</taxon>
        <taxon>Pedobacter</taxon>
    </lineage>
</organism>
<protein>
    <submittedName>
        <fullName evidence="1">Penicillin amidase</fullName>
    </submittedName>
</protein>
<evidence type="ECO:0000313" key="2">
    <source>
        <dbReference type="Proteomes" id="UP000198850"/>
    </source>
</evidence>
<keyword evidence="2" id="KW-1185">Reference proteome</keyword>
<gene>
    <name evidence="1" type="ORF">SAMN05443550_11329</name>
</gene>
<dbReference type="EMBL" id="FNRA01000013">
    <property type="protein sequence ID" value="SEB16325.1"/>
    <property type="molecule type" value="Genomic_DNA"/>
</dbReference>
<proteinExistence type="predicted"/>
<reference evidence="1 2" key="1">
    <citation type="submission" date="2016-10" db="EMBL/GenBank/DDBJ databases">
        <authorList>
            <person name="de Groot N.N."/>
        </authorList>
    </citation>
    <scope>NUCLEOTIDE SEQUENCE [LARGE SCALE GENOMIC DNA]</scope>
    <source>
        <strain evidence="1 2">DSM 19033</strain>
    </source>
</reference>